<proteinExistence type="predicted"/>
<comment type="caution">
    <text evidence="1">The sequence shown here is derived from an EMBL/GenBank/DDBJ whole genome shotgun (WGS) entry which is preliminary data.</text>
</comment>
<gene>
    <name evidence="1" type="ORF">MFU01_69780</name>
    <name evidence="2" type="ORF">SAMN05443572_113234</name>
</gene>
<dbReference type="Proteomes" id="UP000321514">
    <property type="component" value="Unassembled WGS sequence"/>
</dbReference>
<dbReference type="EMBL" id="BJXR01000052">
    <property type="protein sequence ID" value="GEN11941.1"/>
    <property type="molecule type" value="Genomic_DNA"/>
</dbReference>
<dbReference type="AlphaFoldDB" id="A0A511TCN3"/>
<evidence type="ECO:0000313" key="1">
    <source>
        <dbReference type="EMBL" id="GEN11941.1"/>
    </source>
</evidence>
<evidence type="ECO:0000313" key="2">
    <source>
        <dbReference type="EMBL" id="SEU38881.1"/>
    </source>
</evidence>
<dbReference type="Proteomes" id="UP000183760">
    <property type="component" value="Unassembled WGS sequence"/>
</dbReference>
<name>A0A511TCN3_MYXFU</name>
<sequence>MTGLAVVMSVAASVRKKWSARRPEGRDAPVVELLYELVERPLFDMAATLDPVELRGAVPEAEAPELRALLESMLDLTVALGGRGVLAEFALDGEVRCFLWEGRNRALPVPHEDLRVETDFLTLQRQLREEVLRYEPPEPEVGTLRCSCGAPVARDDETCRACKRDFTAPLGIESRPEDPELLRPLRVRLMELNVRLPDKDVFRANVFRPSNAFEMLTLEELLPEAGLELTEPGELRRRVELLEEVEQWPKRYRLPGVPANSAFASWCDALAALKKPAVSKVLELLAREQEHRFKEIAGIVPDSPGWHAAGELSHSSLPILFEYKQEQILDALDFVRRFAGAQVALSERFLGVLLRIAPERVLAKERKPHWT</sequence>
<keyword evidence="3" id="KW-1185">Reference proteome</keyword>
<evidence type="ECO:0000313" key="3">
    <source>
        <dbReference type="Proteomes" id="UP000183760"/>
    </source>
</evidence>
<accession>A0A511TCN3</accession>
<protein>
    <submittedName>
        <fullName evidence="1">Uncharacterized protein</fullName>
    </submittedName>
</protein>
<reference evidence="1 4" key="2">
    <citation type="submission" date="2019-07" db="EMBL/GenBank/DDBJ databases">
        <title>Whole genome shotgun sequence of Myxococcus fulvus NBRC 100333.</title>
        <authorList>
            <person name="Hosoyama A."/>
            <person name="Uohara A."/>
            <person name="Ohji S."/>
            <person name="Ichikawa N."/>
        </authorList>
    </citation>
    <scope>NUCLEOTIDE SEQUENCE [LARGE SCALE GENOMIC DNA]</scope>
    <source>
        <strain evidence="1 4">NBRC 100333</strain>
    </source>
</reference>
<organism evidence="1 4">
    <name type="scientific">Myxococcus fulvus</name>
    <dbReference type="NCBI Taxonomy" id="33"/>
    <lineage>
        <taxon>Bacteria</taxon>
        <taxon>Pseudomonadati</taxon>
        <taxon>Myxococcota</taxon>
        <taxon>Myxococcia</taxon>
        <taxon>Myxococcales</taxon>
        <taxon>Cystobacterineae</taxon>
        <taxon>Myxococcaceae</taxon>
        <taxon>Myxococcus</taxon>
    </lineage>
</organism>
<evidence type="ECO:0000313" key="4">
    <source>
        <dbReference type="Proteomes" id="UP000321514"/>
    </source>
</evidence>
<reference evidence="2 3" key="1">
    <citation type="submission" date="2016-10" db="EMBL/GenBank/DDBJ databases">
        <authorList>
            <person name="Varghese N."/>
            <person name="Submissions S."/>
        </authorList>
    </citation>
    <scope>NUCLEOTIDE SEQUENCE [LARGE SCALE GENOMIC DNA]</scope>
    <source>
        <strain evidence="2 3">DSM 16525</strain>
    </source>
</reference>
<dbReference type="EMBL" id="FOIB01000013">
    <property type="protein sequence ID" value="SEU38881.1"/>
    <property type="molecule type" value="Genomic_DNA"/>
</dbReference>